<reference evidence="3" key="1">
    <citation type="submission" date="2016-10" db="EMBL/GenBank/DDBJ databases">
        <authorList>
            <person name="Varghese N."/>
            <person name="Submissions S."/>
        </authorList>
    </citation>
    <scope>NUCLEOTIDE SEQUENCE [LARGE SCALE GENOMIC DNA]</scope>
    <source>
        <strain evidence="3">CGMCC 1.10789</strain>
    </source>
</reference>
<protein>
    <submittedName>
        <fullName evidence="2">Uncharacterized protein</fullName>
    </submittedName>
</protein>
<evidence type="ECO:0000256" key="1">
    <source>
        <dbReference type="SAM" id="SignalP"/>
    </source>
</evidence>
<gene>
    <name evidence="2" type="ORF">SAMN05216257_102332</name>
</gene>
<dbReference type="RefSeq" id="WP_092499014.1">
    <property type="nucleotide sequence ID" value="NZ_FNFV01000002.1"/>
</dbReference>
<feature type="chain" id="PRO_5011764479" evidence="1">
    <location>
        <begin position="24"/>
        <end position="89"/>
    </location>
</feature>
<keyword evidence="1" id="KW-0732">Signal</keyword>
<keyword evidence="3" id="KW-1185">Reference proteome</keyword>
<proteinExistence type="predicted"/>
<name>A0A1G9AYV3_9RHOB</name>
<organism evidence="2 3">
    <name type="scientific">Meinhardsimonia xiamenensis</name>
    <dbReference type="NCBI Taxonomy" id="990712"/>
    <lineage>
        <taxon>Bacteria</taxon>
        <taxon>Pseudomonadati</taxon>
        <taxon>Pseudomonadota</taxon>
        <taxon>Alphaproteobacteria</taxon>
        <taxon>Rhodobacterales</taxon>
        <taxon>Paracoccaceae</taxon>
        <taxon>Meinhardsimonia</taxon>
    </lineage>
</organism>
<feature type="signal peptide" evidence="1">
    <location>
        <begin position="1"/>
        <end position="23"/>
    </location>
</feature>
<dbReference type="EMBL" id="FNFV01000002">
    <property type="protein sequence ID" value="SDK32501.1"/>
    <property type="molecule type" value="Genomic_DNA"/>
</dbReference>
<dbReference type="AlphaFoldDB" id="A0A1G9AYV3"/>
<dbReference type="Proteomes" id="UP000199328">
    <property type="component" value="Unassembled WGS sequence"/>
</dbReference>
<accession>A0A1G9AYV3</accession>
<evidence type="ECO:0000313" key="3">
    <source>
        <dbReference type="Proteomes" id="UP000199328"/>
    </source>
</evidence>
<evidence type="ECO:0000313" key="2">
    <source>
        <dbReference type="EMBL" id="SDK32501.1"/>
    </source>
</evidence>
<sequence>MFFRKFAALLLAGLALSAGQALAELAGDRVETSGKYTGVFAPRPGCCANAPWPTENLTMRHYVYPDGREVIVYPYKHGAGYQPFWWEKQ</sequence>